<dbReference type="SUPFAM" id="SSF51735">
    <property type="entry name" value="NAD(P)-binding Rossmann-fold domains"/>
    <property type="match status" value="1"/>
</dbReference>
<dbReference type="InterPro" id="IPR050425">
    <property type="entry name" value="NAD(P)_dehydrat-like"/>
</dbReference>
<proteinExistence type="inferred from homology"/>
<dbReference type="PANTHER" id="PTHR10366">
    <property type="entry name" value="NAD DEPENDENT EPIMERASE/DEHYDRATASE"/>
    <property type="match status" value="1"/>
</dbReference>
<keyword evidence="1" id="KW-0560">Oxidoreductase</keyword>
<organism evidence="4 5">
    <name type="scientific">Calocera viscosa (strain TUFC12733)</name>
    <dbReference type="NCBI Taxonomy" id="1330018"/>
    <lineage>
        <taxon>Eukaryota</taxon>
        <taxon>Fungi</taxon>
        <taxon>Dikarya</taxon>
        <taxon>Basidiomycota</taxon>
        <taxon>Agaricomycotina</taxon>
        <taxon>Dacrymycetes</taxon>
        <taxon>Dacrymycetales</taxon>
        <taxon>Dacrymycetaceae</taxon>
        <taxon>Calocera</taxon>
    </lineage>
</organism>
<dbReference type="STRING" id="1330018.A0A167K8X8"/>
<dbReference type="InterPro" id="IPR036291">
    <property type="entry name" value="NAD(P)-bd_dom_sf"/>
</dbReference>
<evidence type="ECO:0000313" key="4">
    <source>
        <dbReference type="EMBL" id="KZO94396.1"/>
    </source>
</evidence>
<comment type="similarity">
    <text evidence="2">Belongs to the NAD(P)-dependent epimerase/dehydratase family. Dihydroflavonol-4-reductase subfamily.</text>
</comment>
<accession>A0A167K8X8</accession>
<dbReference type="GO" id="GO:0006694">
    <property type="term" value="P:steroid biosynthetic process"/>
    <property type="evidence" value="ECO:0007669"/>
    <property type="project" value="InterPro"/>
</dbReference>
<reference evidence="4 5" key="1">
    <citation type="journal article" date="2016" name="Mol. Biol. Evol.">
        <title>Comparative Genomics of Early-Diverging Mushroom-Forming Fungi Provides Insights into the Origins of Lignocellulose Decay Capabilities.</title>
        <authorList>
            <person name="Nagy L.G."/>
            <person name="Riley R."/>
            <person name="Tritt A."/>
            <person name="Adam C."/>
            <person name="Daum C."/>
            <person name="Floudas D."/>
            <person name="Sun H."/>
            <person name="Yadav J.S."/>
            <person name="Pangilinan J."/>
            <person name="Larsson K.H."/>
            <person name="Matsuura K."/>
            <person name="Barry K."/>
            <person name="Labutti K."/>
            <person name="Kuo R."/>
            <person name="Ohm R.A."/>
            <person name="Bhattacharya S.S."/>
            <person name="Shirouzu T."/>
            <person name="Yoshinaga Y."/>
            <person name="Martin F.M."/>
            <person name="Grigoriev I.V."/>
            <person name="Hibbett D.S."/>
        </authorList>
    </citation>
    <scope>NUCLEOTIDE SEQUENCE [LARGE SCALE GENOMIC DNA]</scope>
    <source>
        <strain evidence="4 5">TUFC12733</strain>
    </source>
</reference>
<evidence type="ECO:0000313" key="5">
    <source>
        <dbReference type="Proteomes" id="UP000076738"/>
    </source>
</evidence>
<dbReference type="OrthoDB" id="2735536at2759"/>
<keyword evidence="5" id="KW-1185">Reference proteome</keyword>
<dbReference type="PANTHER" id="PTHR10366:SF564">
    <property type="entry name" value="STEROL-4-ALPHA-CARBOXYLATE 3-DEHYDROGENASE, DECARBOXYLATING"/>
    <property type="match status" value="1"/>
</dbReference>
<dbReference type="AlphaFoldDB" id="A0A167K8X8"/>
<sequence>MPSVLPPSKVLVTGANGFLALHIVKQLLEQGYSVRGTVRSASKGEWIKIKFSSFGTKFDYSIVEDITKEGAFDDAIKGVDAVLHTASPVPDNFVGTYETIYVPAVNGTRNLLNSLQSSQTVQRVVYTSSFVAMMKPHAPGWTYSEADWNDNASKLVNERPHKLPGIMLYLAAKTDAERAAWKFYQEHKDNLKWELVTLTPPYIFGPILQNTPNGSANTIWRKAFTQKPADQVGQHAGFWIDVRDCAFKWQDVYDELQSLNIPEIPNDRVEDGDVKDVPNTSKATRILGLTYRSLGESVRDTITALLERETQK</sequence>
<gene>
    <name evidence="4" type="ORF">CALVIDRAFT_600039</name>
</gene>
<feature type="domain" description="3-beta hydroxysteroid dehydrogenase/isomerase" evidence="3">
    <location>
        <begin position="11"/>
        <end position="210"/>
    </location>
</feature>
<dbReference type="Gene3D" id="3.40.50.720">
    <property type="entry name" value="NAD(P)-binding Rossmann-like Domain"/>
    <property type="match status" value="1"/>
</dbReference>
<dbReference type="EMBL" id="KV417295">
    <property type="protein sequence ID" value="KZO94396.1"/>
    <property type="molecule type" value="Genomic_DNA"/>
</dbReference>
<dbReference type="Proteomes" id="UP000076738">
    <property type="component" value="Unassembled WGS sequence"/>
</dbReference>
<evidence type="ECO:0000256" key="2">
    <source>
        <dbReference type="ARBA" id="ARBA00023445"/>
    </source>
</evidence>
<evidence type="ECO:0000256" key="1">
    <source>
        <dbReference type="ARBA" id="ARBA00023002"/>
    </source>
</evidence>
<dbReference type="InterPro" id="IPR002225">
    <property type="entry name" value="3Beta_OHSteriod_DH/Estase"/>
</dbReference>
<dbReference type="GO" id="GO:0016616">
    <property type="term" value="F:oxidoreductase activity, acting on the CH-OH group of donors, NAD or NADP as acceptor"/>
    <property type="evidence" value="ECO:0007669"/>
    <property type="project" value="InterPro"/>
</dbReference>
<protein>
    <submittedName>
        <fullName evidence="4">NAD(P)-binding protein</fullName>
    </submittedName>
</protein>
<evidence type="ECO:0000259" key="3">
    <source>
        <dbReference type="Pfam" id="PF01073"/>
    </source>
</evidence>
<dbReference type="Pfam" id="PF01073">
    <property type="entry name" value="3Beta_HSD"/>
    <property type="match status" value="1"/>
</dbReference>
<name>A0A167K8X8_CALVF</name>